<dbReference type="EMBL" id="JADCNL010000008">
    <property type="protein sequence ID" value="KAG0470273.1"/>
    <property type="molecule type" value="Genomic_DNA"/>
</dbReference>
<proteinExistence type="predicted"/>
<evidence type="ECO:0000313" key="1">
    <source>
        <dbReference type="EMBL" id="KAG0470273.1"/>
    </source>
</evidence>
<organism evidence="1 2">
    <name type="scientific">Vanilla planifolia</name>
    <name type="common">Vanilla</name>
    <dbReference type="NCBI Taxonomy" id="51239"/>
    <lineage>
        <taxon>Eukaryota</taxon>
        <taxon>Viridiplantae</taxon>
        <taxon>Streptophyta</taxon>
        <taxon>Embryophyta</taxon>
        <taxon>Tracheophyta</taxon>
        <taxon>Spermatophyta</taxon>
        <taxon>Magnoliopsida</taxon>
        <taxon>Liliopsida</taxon>
        <taxon>Asparagales</taxon>
        <taxon>Orchidaceae</taxon>
        <taxon>Vanilloideae</taxon>
        <taxon>Vanilleae</taxon>
        <taxon>Vanilla</taxon>
    </lineage>
</organism>
<gene>
    <name evidence="1" type="ORF">HPP92_016973</name>
</gene>
<sequence length="50" mass="5658">MTTDAEQHVASILLDFFDDSSYGVAELGKPPDHVDFFNSFEDDFDDDDIN</sequence>
<evidence type="ECO:0000313" key="2">
    <source>
        <dbReference type="Proteomes" id="UP000636800"/>
    </source>
</evidence>
<name>A0A835UQL0_VANPL</name>
<comment type="caution">
    <text evidence="1">The sequence shown here is derived from an EMBL/GenBank/DDBJ whole genome shotgun (WGS) entry which is preliminary data.</text>
</comment>
<accession>A0A835UQL0</accession>
<dbReference type="AlphaFoldDB" id="A0A835UQL0"/>
<protein>
    <submittedName>
        <fullName evidence="1">Uncharacterized protein</fullName>
    </submittedName>
</protein>
<keyword evidence="2" id="KW-1185">Reference proteome</keyword>
<dbReference type="Proteomes" id="UP000636800">
    <property type="component" value="Unassembled WGS sequence"/>
</dbReference>
<dbReference type="OrthoDB" id="20774at2759"/>
<reference evidence="1 2" key="1">
    <citation type="journal article" date="2020" name="Nat. Food">
        <title>A phased Vanilla planifolia genome enables genetic improvement of flavour and production.</title>
        <authorList>
            <person name="Hasing T."/>
            <person name="Tang H."/>
            <person name="Brym M."/>
            <person name="Khazi F."/>
            <person name="Huang T."/>
            <person name="Chambers A.H."/>
        </authorList>
    </citation>
    <scope>NUCLEOTIDE SEQUENCE [LARGE SCALE GENOMIC DNA]</scope>
    <source>
        <tissue evidence="1">Leaf</tissue>
    </source>
</reference>